<evidence type="ECO:0000313" key="4">
    <source>
        <dbReference type="EMBL" id="KAK8860379.1"/>
    </source>
</evidence>
<evidence type="ECO:0000256" key="3">
    <source>
        <dbReference type="PROSITE-ProRule" id="PRU00339"/>
    </source>
</evidence>
<protein>
    <recommendedName>
        <fullName evidence="6">TPR Domain containing protein</fullName>
    </recommendedName>
</protein>
<dbReference type="InterPro" id="IPR051630">
    <property type="entry name" value="Corepressor-Demethylase"/>
</dbReference>
<dbReference type="PANTHER" id="PTHR14017">
    <property type="entry name" value="LYSINE-SPECIFIC DEMETHYLASE"/>
    <property type="match status" value="1"/>
</dbReference>
<keyword evidence="2" id="KW-0539">Nucleus</keyword>
<dbReference type="PROSITE" id="PS50005">
    <property type="entry name" value="TPR"/>
    <property type="match status" value="3"/>
</dbReference>
<accession>A0ABR2IBF3</accession>
<dbReference type="Pfam" id="PF13432">
    <property type="entry name" value="TPR_16"/>
    <property type="match status" value="1"/>
</dbReference>
<keyword evidence="5" id="KW-1185">Reference proteome</keyword>
<proteinExistence type="predicted"/>
<sequence>MLEEISRSVTKAIENANTEIEQSWESIYEVTNLFNQKEYSDYAFRRLISYNPTNQKINSVSETQTPNAKAAIDEITRVLNEISNRIEKDPENLSSWIKVGHCYLLLGDFPNAYSAYSNVLRLNTNENIDDAYFWYCIGSIYQHFKYNKAALKYLSKAAEIAPNLQQISDLKFRIALVHRSLQHYDESLKKLKSLISTRNIPSNLAEDDIEFQIAYTYQLMGENEKAKQCYSNLYSKYRNNPQLIQQYCWFLSLQNDNNLFEMAESIINSFDPLDPTLKFVMARIAMKRQDMHTAYDLYNNCISYWSESPLFWCGLGVLYFKNDQMQDAVIAFQRALYLNSELVEAWANLGLIFELQEDKENSLKIYQSAIAKCSDSKLLRDRLQAVHSGRSKLTNRDYLEANDSKLFMQVAERIATEYIATPPVIPAHQVDINLDTQALVKSLKLYYNSLFAS</sequence>
<comment type="caution">
    <text evidence="4">The sequence shown here is derived from an EMBL/GenBank/DDBJ whole genome shotgun (WGS) entry which is preliminary data.</text>
</comment>
<keyword evidence="3" id="KW-0802">TPR repeat</keyword>
<gene>
    <name evidence="4" type="ORF">M9Y10_012043</name>
</gene>
<comment type="subcellular location">
    <subcellularLocation>
        <location evidence="1">Nucleus</location>
    </subcellularLocation>
</comment>
<reference evidence="4 5" key="1">
    <citation type="submission" date="2024-04" db="EMBL/GenBank/DDBJ databases">
        <title>Tritrichomonas musculus Genome.</title>
        <authorList>
            <person name="Alves-Ferreira E."/>
            <person name="Grigg M."/>
            <person name="Lorenzi H."/>
            <person name="Galac M."/>
        </authorList>
    </citation>
    <scope>NUCLEOTIDE SEQUENCE [LARGE SCALE GENOMIC DNA]</scope>
    <source>
        <strain evidence="4 5">EAF2021</strain>
    </source>
</reference>
<evidence type="ECO:0008006" key="6">
    <source>
        <dbReference type="Google" id="ProtNLM"/>
    </source>
</evidence>
<dbReference type="InterPro" id="IPR011990">
    <property type="entry name" value="TPR-like_helical_dom_sf"/>
</dbReference>
<name>A0ABR2IBF3_9EUKA</name>
<dbReference type="SMART" id="SM00028">
    <property type="entry name" value="TPR"/>
    <property type="match status" value="7"/>
</dbReference>
<evidence type="ECO:0000256" key="2">
    <source>
        <dbReference type="ARBA" id="ARBA00023242"/>
    </source>
</evidence>
<dbReference type="InterPro" id="IPR019734">
    <property type="entry name" value="TPR_rpt"/>
</dbReference>
<evidence type="ECO:0000256" key="1">
    <source>
        <dbReference type="ARBA" id="ARBA00004123"/>
    </source>
</evidence>
<dbReference type="PANTHER" id="PTHR14017:SF1">
    <property type="entry name" value="LD02225P"/>
    <property type="match status" value="1"/>
</dbReference>
<feature type="repeat" description="TPR" evidence="3">
    <location>
        <begin position="309"/>
        <end position="342"/>
    </location>
</feature>
<organism evidence="4 5">
    <name type="scientific">Tritrichomonas musculus</name>
    <dbReference type="NCBI Taxonomy" id="1915356"/>
    <lineage>
        <taxon>Eukaryota</taxon>
        <taxon>Metamonada</taxon>
        <taxon>Parabasalia</taxon>
        <taxon>Tritrichomonadida</taxon>
        <taxon>Tritrichomonadidae</taxon>
        <taxon>Tritrichomonas</taxon>
    </lineage>
</organism>
<dbReference type="Pfam" id="PF13174">
    <property type="entry name" value="TPR_6"/>
    <property type="match status" value="1"/>
</dbReference>
<dbReference type="Gene3D" id="1.25.40.10">
    <property type="entry name" value="Tetratricopeptide repeat domain"/>
    <property type="match status" value="2"/>
</dbReference>
<evidence type="ECO:0000313" key="5">
    <source>
        <dbReference type="Proteomes" id="UP001470230"/>
    </source>
</evidence>
<dbReference type="SUPFAM" id="SSF48452">
    <property type="entry name" value="TPR-like"/>
    <property type="match status" value="2"/>
</dbReference>
<feature type="repeat" description="TPR" evidence="3">
    <location>
        <begin position="131"/>
        <end position="164"/>
    </location>
</feature>
<dbReference type="EMBL" id="JAPFFF010000018">
    <property type="protein sequence ID" value="KAK8860379.1"/>
    <property type="molecule type" value="Genomic_DNA"/>
</dbReference>
<feature type="repeat" description="TPR" evidence="3">
    <location>
        <begin position="93"/>
        <end position="126"/>
    </location>
</feature>
<dbReference type="Proteomes" id="UP001470230">
    <property type="component" value="Unassembled WGS sequence"/>
</dbReference>
<dbReference type="Pfam" id="PF13181">
    <property type="entry name" value="TPR_8"/>
    <property type="match status" value="2"/>
</dbReference>